<dbReference type="AlphaFoldDB" id="A0A1G2DEF5"/>
<dbReference type="Gene3D" id="3.40.50.2000">
    <property type="entry name" value="Glycogen Phosphorylase B"/>
    <property type="match status" value="1"/>
</dbReference>
<dbReference type="EMBL" id="MHLO01000035">
    <property type="protein sequence ID" value="OGZ11331.1"/>
    <property type="molecule type" value="Genomic_DNA"/>
</dbReference>
<protein>
    <recommendedName>
        <fullName evidence="1">Glycosyl transferase family 1 domain-containing protein</fullName>
    </recommendedName>
</protein>
<accession>A0A1G2DEF5</accession>
<comment type="caution">
    <text evidence="2">The sequence shown here is derived from an EMBL/GenBank/DDBJ whole genome shotgun (WGS) entry which is preliminary data.</text>
</comment>
<gene>
    <name evidence="2" type="ORF">A3C93_05325</name>
</gene>
<sequence length="96" mass="10377">MNTVISQALATGLPTVATCHSGFPEQVEDGVNGYIAEEGDPVSIAAAIAKYIEHPELWSAMSDAARAHVLKHYDQHALIDQQLEYYRRVLAGEAGP</sequence>
<dbReference type="Proteomes" id="UP000178636">
    <property type="component" value="Unassembled WGS sequence"/>
</dbReference>
<dbReference type="GO" id="GO:0016757">
    <property type="term" value="F:glycosyltransferase activity"/>
    <property type="evidence" value="ECO:0007669"/>
    <property type="project" value="InterPro"/>
</dbReference>
<dbReference type="PANTHER" id="PTHR12526:SF636">
    <property type="entry name" value="BLL3647 PROTEIN"/>
    <property type="match status" value="1"/>
</dbReference>
<evidence type="ECO:0000313" key="2">
    <source>
        <dbReference type="EMBL" id="OGZ11331.1"/>
    </source>
</evidence>
<proteinExistence type="predicted"/>
<dbReference type="PANTHER" id="PTHR12526">
    <property type="entry name" value="GLYCOSYLTRANSFERASE"/>
    <property type="match status" value="1"/>
</dbReference>
<evidence type="ECO:0000259" key="1">
    <source>
        <dbReference type="Pfam" id="PF00534"/>
    </source>
</evidence>
<dbReference type="InterPro" id="IPR001296">
    <property type="entry name" value="Glyco_trans_1"/>
</dbReference>
<dbReference type="STRING" id="1798664.A3C93_05325"/>
<reference evidence="2 3" key="1">
    <citation type="journal article" date="2016" name="Nat. Commun.">
        <title>Thousands of microbial genomes shed light on interconnected biogeochemical processes in an aquifer system.</title>
        <authorList>
            <person name="Anantharaman K."/>
            <person name="Brown C.T."/>
            <person name="Hug L.A."/>
            <person name="Sharon I."/>
            <person name="Castelle C.J."/>
            <person name="Probst A.J."/>
            <person name="Thomas B.C."/>
            <person name="Singh A."/>
            <person name="Wilkins M.J."/>
            <person name="Karaoz U."/>
            <person name="Brodie E.L."/>
            <person name="Williams K.H."/>
            <person name="Hubbard S.S."/>
            <person name="Banfield J.F."/>
        </authorList>
    </citation>
    <scope>NUCLEOTIDE SEQUENCE [LARGE SCALE GENOMIC DNA]</scope>
</reference>
<feature type="domain" description="Glycosyl transferase family 1" evidence="1">
    <location>
        <begin position="4"/>
        <end position="67"/>
    </location>
</feature>
<name>A0A1G2DEF5_9BACT</name>
<evidence type="ECO:0000313" key="3">
    <source>
        <dbReference type="Proteomes" id="UP000178636"/>
    </source>
</evidence>
<organism evidence="2 3">
    <name type="scientific">Candidatus Lloydbacteria bacterium RIFCSPHIGHO2_02_FULL_54_17</name>
    <dbReference type="NCBI Taxonomy" id="1798664"/>
    <lineage>
        <taxon>Bacteria</taxon>
        <taxon>Candidatus Lloydiibacteriota</taxon>
    </lineage>
</organism>
<dbReference type="Pfam" id="PF00534">
    <property type="entry name" value="Glycos_transf_1"/>
    <property type="match status" value="1"/>
</dbReference>
<dbReference type="SUPFAM" id="SSF53756">
    <property type="entry name" value="UDP-Glycosyltransferase/glycogen phosphorylase"/>
    <property type="match status" value="1"/>
</dbReference>